<organism evidence="2 3">
    <name type="scientific">Paenibacillus nanensis</name>
    <dbReference type="NCBI Taxonomy" id="393251"/>
    <lineage>
        <taxon>Bacteria</taxon>
        <taxon>Bacillati</taxon>
        <taxon>Bacillota</taxon>
        <taxon>Bacilli</taxon>
        <taxon>Bacillales</taxon>
        <taxon>Paenibacillaceae</taxon>
        <taxon>Paenibacillus</taxon>
    </lineage>
</organism>
<gene>
    <name evidence="2" type="ORF">D3P08_25495</name>
</gene>
<evidence type="ECO:0000313" key="2">
    <source>
        <dbReference type="EMBL" id="RIX47267.1"/>
    </source>
</evidence>
<dbReference type="RefSeq" id="WP_119602943.1">
    <property type="nucleotide sequence ID" value="NZ_QXQA01000024.1"/>
</dbReference>
<evidence type="ECO:0000256" key="1">
    <source>
        <dbReference type="SAM" id="Coils"/>
    </source>
</evidence>
<evidence type="ECO:0000313" key="3">
    <source>
        <dbReference type="Proteomes" id="UP000266482"/>
    </source>
</evidence>
<reference evidence="2 3" key="1">
    <citation type="submission" date="2018-09" db="EMBL/GenBank/DDBJ databases">
        <title>Paenibacillus aracenensis nov. sp. isolated from a cave in southern Spain.</title>
        <authorList>
            <person name="Jurado V."/>
            <person name="Gutierrez-Patricio S."/>
            <person name="Gonzalez-Pimentel J.L."/>
            <person name="Miller A.Z."/>
            <person name="Laiz L."/>
            <person name="Saiz-Jimenez C."/>
        </authorList>
    </citation>
    <scope>NUCLEOTIDE SEQUENCE [LARGE SCALE GENOMIC DNA]</scope>
    <source>
        <strain evidence="2 3">DSM 22867</strain>
    </source>
</reference>
<feature type="coiled-coil region" evidence="1">
    <location>
        <begin position="209"/>
        <end position="236"/>
    </location>
</feature>
<dbReference type="EMBL" id="QXQA01000024">
    <property type="protein sequence ID" value="RIX47267.1"/>
    <property type="molecule type" value="Genomic_DNA"/>
</dbReference>
<dbReference type="OrthoDB" id="3540923at2"/>
<accession>A0A3A1URL0</accession>
<protein>
    <submittedName>
        <fullName evidence="2">Uncharacterized protein</fullName>
    </submittedName>
</protein>
<comment type="caution">
    <text evidence="2">The sequence shown here is derived from an EMBL/GenBank/DDBJ whole genome shotgun (WGS) entry which is preliminary data.</text>
</comment>
<sequence length="313" mass="35783">MMLHTYNERISALKSKQRQKSNWTRQKEALTDELKRRIHERDQWAEQLREEQKDVDRLKGISLGALFFTLIGKKEEKLTQEEAELLQAKLKYDEAADTVNDLEKELAELNLKLESVRFVEGDIELALREKERHIYKEHPALAAELEELSAQETEAQADAKELNEAVSAGRSVLSALDQAANLLESAKNWGTFDMLGGGVIATAAKHNRIDEARSAIHSAQSRLRRFETELKDVERDVHISIDISGMLTFADYFFDGLIMDWVVQGRINDAVSQVNGKRQQIRRILSELGSELGKKEAHLHELRRRQSSLIEQA</sequence>
<proteinExistence type="predicted"/>
<name>A0A3A1URL0_9BACL</name>
<feature type="coiled-coil region" evidence="1">
    <location>
        <begin position="13"/>
        <end position="119"/>
    </location>
</feature>
<dbReference type="AlphaFoldDB" id="A0A3A1URL0"/>
<dbReference type="Proteomes" id="UP000266482">
    <property type="component" value="Unassembled WGS sequence"/>
</dbReference>
<keyword evidence="3" id="KW-1185">Reference proteome</keyword>
<keyword evidence="1" id="KW-0175">Coiled coil</keyword>